<dbReference type="InterPro" id="IPR014056">
    <property type="entry name" value="TypeIITA-like_toxin_pred"/>
</dbReference>
<dbReference type="EMBL" id="JAGRYU010000011">
    <property type="protein sequence ID" value="MBU4682004.1"/>
    <property type="molecule type" value="Genomic_DNA"/>
</dbReference>
<name>A0ABS6DGN9_9ENTR</name>
<sequence length="110" mass="12571">MPILRHYLMQDGRDPFNAFLMDVKDPIAKAMIAVRVARMGAGNYGDCKPCREGVSELRIDRGPGYRVYYSPVPDSFTGDIVLLLLGGTKKKQNQDIEKSIRYLKDYKERK</sequence>
<dbReference type="Proteomes" id="UP000686327">
    <property type="component" value="Unassembled WGS sequence"/>
</dbReference>
<proteinExistence type="predicted"/>
<evidence type="ECO:0000313" key="1">
    <source>
        <dbReference type="EMBL" id="MBU4682004.1"/>
    </source>
</evidence>
<protein>
    <submittedName>
        <fullName evidence="1">Type II toxin-antitoxin system RelE/ParE family toxin</fullName>
    </submittedName>
</protein>
<dbReference type="PIRSF" id="PIRSF028744">
    <property type="entry name" value="Addict_mod_HI1419"/>
    <property type="match status" value="1"/>
</dbReference>
<dbReference type="PANTHER" id="PTHR41791">
    <property type="entry name" value="SSL7039 PROTEIN"/>
    <property type="match status" value="1"/>
</dbReference>
<accession>A0ABS6DGN9</accession>
<keyword evidence="2" id="KW-1185">Reference proteome</keyword>
<gene>
    <name evidence="1" type="ORF">KC222_08265</name>
</gene>
<organism evidence="1 2">
    <name type="scientific">Cedecea davisae</name>
    <dbReference type="NCBI Taxonomy" id="158484"/>
    <lineage>
        <taxon>Bacteria</taxon>
        <taxon>Pseudomonadati</taxon>
        <taxon>Pseudomonadota</taxon>
        <taxon>Gammaproteobacteria</taxon>
        <taxon>Enterobacterales</taxon>
        <taxon>Enterobacteriaceae</taxon>
        <taxon>Cedecea</taxon>
    </lineage>
</organism>
<dbReference type="NCBIfam" id="TIGR02683">
    <property type="entry name" value="upstrm_HI1419"/>
    <property type="match status" value="1"/>
</dbReference>
<reference evidence="2" key="1">
    <citation type="submission" date="2023-07" db="EMBL/GenBank/DDBJ databases">
        <title>Cedecea davisae an AmpC producer and its therapeutic implications.</title>
        <authorList>
            <person name="Notter J."/>
        </authorList>
    </citation>
    <scope>NUCLEOTIDE SEQUENCE [LARGE SCALE GENOMIC DNA]</scope>
    <source>
        <strain evidence="2">1</strain>
    </source>
</reference>
<dbReference type="PANTHER" id="PTHR41791:SF1">
    <property type="entry name" value="SSL7039 PROTEIN"/>
    <property type="match status" value="1"/>
</dbReference>
<comment type="caution">
    <text evidence="1">The sequence shown here is derived from an EMBL/GenBank/DDBJ whole genome shotgun (WGS) entry which is preliminary data.</text>
</comment>
<evidence type="ECO:0000313" key="2">
    <source>
        <dbReference type="Proteomes" id="UP000686327"/>
    </source>
</evidence>
<dbReference type="RefSeq" id="WP_216375312.1">
    <property type="nucleotide sequence ID" value="NZ_JAGRYT010000009.1"/>
</dbReference>